<sequence>MVMMTAMATMMVGLSKNRCCEDQEQGESQKLFHSAKNINCRGRSPVQELAAPSKPPPSSSMTDAGEANGLSLRRK</sequence>
<feature type="region of interest" description="Disordered" evidence="1">
    <location>
        <begin position="43"/>
        <end position="75"/>
    </location>
</feature>
<evidence type="ECO:0000256" key="1">
    <source>
        <dbReference type="SAM" id="MobiDB-lite"/>
    </source>
</evidence>
<dbReference type="AlphaFoldDB" id="A0A2Z5G3Z5"/>
<reference evidence="2 3" key="1">
    <citation type="journal article" date="2018" name="Front. Microbiol.">
        <title>Hydrolytic Capabilities as a Key to Environmental Success: Chitinolytic and Cellulolytic Acidobacteria From Acidic Sub-arctic Soils and Boreal Peatlands.</title>
        <authorList>
            <person name="Belova S.E."/>
            <person name="Ravin N.V."/>
            <person name="Pankratov T.A."/>
            <person name="Rakitin A.L."/>
            <person name="Ivanova A.A."/>
            <person name="Beletsky A.V."/>
            <person name="Mardanov A.V."/>
            <person name="Sinninghe Damste J.S."/>
            <person name="Dedysh S.N."/>
        </authorList>
    </citation>
    <scope>NUCLEOTIDE SEQUENCE [LARGE SCALE GENOMIC DNA]</scope>
    <source>
        <strain evidence="2 3">SBC82</strain>
    </source>
</reference>
<gene>
    <name evidence="2" type="ORF">ACPOL_3947</name>
</gene>
<organism evidence="2 3">
    <name type="scientific">Acidisarcina polymorpha</name>
    <dbReference type="NCBI Taxonomy" id="2211140"/>
    <lineage>
        <taxon>Bacteria</taxon>
        <taxon>Pseudomonadati</taxon>
        <taxon>Acidobacteriota</taxon>
        <taxon>Terriglobia</taxon>
        <taxon>Terriglobales</taxon>
        <taxon>Acidobacteriaceae</taxon>
        <taxon>Acidisarcina</taxon>
    </lineage>
</organism>
<evidence type="ECO:0000313" key="3">
    <source>
        <dbReference type="Proteomes" id="UP000253606"/>
    </source>
</evidence>
<accession>A0A2Z5G3Z5</accession>
<name>A0A2Z5G3Z5_9BACT</name>
<dbReference type="EMBL" id="CP030840">
    <property type="protein sequence ID" value="AXC13226.1"/>
    <property type="molecule type" value="Genomic_DNA"/>
</dbReference>
<evidence type="ECO:0000313" key="2">
    <source>
        <dbReference type="EMBL" id="AXC13226.1"/>
    </source>
</evidence>
<dbReference type="Proteomes" id="UP000253606">
    <property type="component" value="Chromosome"/>
</dbReference>
<dbReference type="KEGG" id="abas:ACPOL_3947"/>
<protein>
    <submittedName>
        <fullName evidence="2">Uncharacterized protein</fullName>
    </submittedName>
</protein>
<keyword evidence="3" id="KW-1185">Reference proteome</keyword>
<proteinExistence type="predicted"/>